<reference evidence="1 2" key="1">
    <citation type="submission" date="2015-01" db="EMBL/GenBank/DDBJ databases">
        <title>Evolution of Trichinella species and genotypes.</title>
        <authorList>
            <person name="Korhonen P.K."/>
            <person name="Edoardo P."/>
            <person name="Giuseppe L.R."/>
            <person name="Gasser R.B."/>
        </authorList>
    </citation>
    <scope>NUCLEOTIDE SEQUENCE [LARGE SCALE GENOMIC DNA]</scope>
    <source>
        <strain evidence="1">ISS417</strain>
    </source>
</reference>
<comment type="caution">
    <text evidence="1">The sequence shown here is derived from an EMBL/GenBank/DDBJ whole genome shotgun (WGS) entry which is preliminary data.</text>
</comment>
<dbReference type="EMBL" id="JYDJ01000372">
    <property type="protein sequence ID" value="KRX36336.1"/>
    <property type="molecule type" value="Genomic_DNA"/>
</dbReference>
<gene>
    <name evidence="1" type="ORF">T05_8826</name>
</gene>
<keyword evidence="2" id="KW-1185">Reference proteome</keyword>
<dbReference type="Proteomes" id="UP000055048">
    <property type="component" value="Unassembled WGS sequence"/>
</dbReference>
<name>A0A0V0TBM8_9BILA</name>
<accession>A0A0V0TBM8</accession>
<sequence length="224" mass="25001">MFITEQPLGSRTSHCQLSCTPSTTVCHRNLNSGIVLRVSLSNGFHQAPPSPAIWTLVHHQDPAGSTKINDRTDPVISPVEIFTRAEKVTPSLQICSSVILPRAHWLLGKFCCATSTTSLTLGCCWSGLHFPQAESGTKYSRFRPSSTRRLILTTSPLETLVDVFHHLDAPRNCLKTSRVVVEVRLEGALLSCRWPALNRLLEQRPERLLPWLQSEDRIIFVPGE</sequence>
<proteinExistence type="predicted"/>
<protein>
    <submittedName>
        <fullName evidence="1">Uncharacterized protein</fullName>
    </submittedName>
</protein>
<evidence type="ECO:0000313" key="2">
    <source>
        <dbReference type="Proteomes" id="UP000055048"/>
    </source>
</evidence>
<dbReference type="AlphaFoldDB" id="A0A0V0TBM8"/>
<organism evidence="1 2">
    <name type="scientific">Trichinella murrelli</name>
    <dbReference type="NCBI Taxonomy" id="144512"/>
    <lineage>
        <taxon>Eukaryota</taxon>
        <taxon>Metazoa</taxon>
        <taxon>Ecdysozoa</taxon>
        <taxon>Nematoda</taxon>
        <taxon>Enoplea</taxon>
        <taxon>Dorylaimia</taxon>
        <taxon>Trichinellida</taxon>
        <taxon>Trichinellidae</taxon>
        <taxon>Trichinella</taxon>
    </lineage>
</organism>
<evidence type="ECO:0000313" key="1">
    <source>
        <dbReference type="EMBL" id="KRX36336.1"/>
    </source>
</evidence>
<dbReference type="OrthoDB" id="5934457at2759"/>